<organism evidence="2 4">
    <name type="scientific">Thauera aminoaromatica</name>
    <dbReference type="NCBI Taxonomy" id="164330"/>
    <lineage>
        <taxon>Bacteria</taxon>
        <taxon>Pseudomonadati</taxon>
        <taxon>Pseudomonadota</taxon>
        <taxon>Betaproteobacteria</taxon>
        <taxon>Rhodocyclales</taxon>
        <taxon>Zoogloeaceae</taxon>
        <taxon>Thauera</taxon>
    </lineage>
</organism>
<evidence type="ECO:0000313" key="5">
    <source>
        <dbReference type="Proteomes" id="UP000321192"/>
    </source>
</evidence>
<dbReference type="EMBL" id="CP001281">
    <property type="protein sequence ID" value="ACR01722.1"/>
    <property type="molecule type" value="Genomic_DNA"/>
</dbReference>
<dbReference type="EMBL" id="SSFD01000054">
    <property type="protein sequence ID" value="TXH89756.1"/>
    <property type="molecule type" value="Genomic_DNA"/>
</dbReference>
<evidence type="ECO:0000256" key="1">
    <source>
        <dbReference type="SAM" id="Phobius"/>
    </source>
</evidence>
<evidence type="ECO:0000313" key="2">
    <source>
        <dbReference type="EMBL" id="ACR01722.1"/>
    </source>
</evidence>
<dbReference type="eggNOG" id="ENOG5032YR7">
    <property type="taxonomic scope" value="Bacteria"/>
</dbReference>
<dbReference type="KEGG" id="tmz:Tmz1t_3125"/>
<evidence type="ECO:0000313" key="4">
    <source>
        <dbReference type="Proteomes" id="UP000002186"/>
    </source>
</evidence>
<dbReference type="Proteomes" id="UP000321192">
    <property type="component" value="Unassembled WGS sequence"/>
</dbReference>
<feature type="transmembrane region" description="Helical" evidence="1">
    <location>
        <begin position="28"/>
        <end position="45"/>
    </location>
</feature>
<dbReference type="RefSeq" id="WP_004266012.1">
    <property type="nucleotide sequence ID" value="NC_011662.2"/>
</dbReference>
<reference evidence="4" key="1">
    <citation type="submission" date="2009-05" db="EMBL/GenBank/DDBJ databases">
        <title>Complete sequence of chromosome of Thauera sp. MZ1T.</title>
        <authorList>
            <consortium name="US DOE Joint Genome Institute"/>
            <person name="Lucas S."/>
            <person name="Copeland A."/>
            <person name="Lapidus A."/>
            <person name="Glavina del Rio T."/>
            <person name="Dalin E."/>
            <person name="Tice H."/>
            <person name="Bruce D."/>
            <person name="Goodwin L."/>
            <person name="Pitluck S."/>
            <person name="Sims D."/>
            <person name="Brettin T."/>
            <person name="Detter J.C."/>
            <person name="Han C."/>
            <person name="Larimer F."/>
            <person name="Land M."/>
            <person name="Hauser L."/>
            <person name="Kyrpides N."/>
            <person name="Mikhailova N."/>
            <person name="Sayler G.S."/>
        </authorList>
    </citation>
    <scope>NUCLEOTIDE SEQUENCE [LARGE SCALE GENOMIC DNA]</scope>
    <source>
        <strain evidence="4">MZ1T</strain>
    </source>
</reference>
<dbReference type="AlphaFoldDB" id="C4KBE6"/>
<reference evidence="2 4" key="2">
    <citation type="journal article" date="2012" name="Stand. Genomic Sci.">
        <title>Complete genome sequence of Thauera aminoaromatica strain MZ1T.</title>
        <authorList>
            <person name="Jiang K."/>
            <person name="Sanseverino J."/>
            <person name="Chauhan A."/>
            <person name="Lucas S."/>
            <person name="Copeland A."/>
            <person name="Lapidus A."/>
            <person name="Del Rio T.G."/>
            <person name="Dalin E."/>
            <person name="Tice H."/>
            <person name="Bruce D."/>
            <person name="Goodwin L."/>
            <person name="Pitluck S."/>
            <person name="Sims D."/>
            <person name="Brettin T."/>
            <person name="Detter J.C."/>
            <person name="Han C."/>
            <person name="Chang Y.J."/>
            <person name="Larimer F."/>
            <person name="Land M."/>
            <person name="Hauser L."/>
            <person name="Kyrpides N.C."/>
            <person name="Mikhailova N."/>
            <person name="Moser S."/>
            <person name="Jegier P."/>
            <person name="Close D."/>
            <person name="Debruyn J.M."/>
            <person name="Wang Y."/>
            <person name="Layton A.C."/>
            <person name="Allen M.S."/>
            <person name="Sayler G.S."/>
        </authorList>
    </citation>
    <scope>NUCLEOTIDE SEQUENCE [LARGE SCALE GENOMIC DNA]</scope>
    <source>
        <strain evidence="2 4">MZ1T</strain>
    </source>
</reference>
<dbReference type="HOGENOM" id="CLU_155097_1_0_4"/>
<sequence>MYLIPIAWLYVVVLVAAAEDSIVAAVLTFVFWGLAPLALFLWLFGTPARRRRRLQQEREALERNDRAETDADQ</sequence>
<proteinExistence type="predicted"/>
<reference evidence="3 5" key="3">
    <citation type="submission" date="2018-09" db="EMBL/GenBank/DDBJ databases">
        <title>Metagenome Assembled Genomes from an Advanced Water Purification Facility.</title>
        <authorList>
            <person name="Stamps B.W."/>
            <person name="Spear J.R."/>
        </authorList>
    </citation>
    <scope>NUCLEOTIDE SEQUENCE [LARGE SCALE GENOMIC DNA]</scope>
    <source>
        <strain evidence="3">Bin_27_1</strain>
    </source>
</reference>
<name>C4KBE6_THASP</name>
<accession>A0A5C7T3B3</accession>
<accession>C4KBE6</accession>
<dbReference type="Proteomes" id="UP000002186">
    <property type="component" value="Chromosome"/>
</dbReference>
<evidence type="ECO:0000313" key="3">
    <source>
        <dbReference type="EMBL" id="TXH89756.1"/>
    </source>
</evidence>
<keyword evidence="1" id="KW-0472">Membrane</keyword>
<protein>
    <submittedName>
        <fullName evidence="2">Uncharacterized protein</fullName>
    </submittedName>
</protein>
<keyword evidence="1" id="KW-1133">Transmembrane helix</keyword>
<keyword evidence="4" id="KW-1185">Reference proteome</keyword>
<gene>
    <name evidence="2" type="ordered locus">Tmz1t_3125</name>
    <name evidence="3" type="ORF">E6Q80_04055</name>
</gene>
<keyword evidence="1" id="KW-0812">Transmembrane</keyword>